<sequence length="2279" mass="253212">MSDNDRYKPVLDDVNKALKVTLSFYDDTGNLLSQRSINTQAVLAQSGSSALDDLANRLTLSITPTVLARQATVSLHRDDVTAIMNETNILASYQWQRRDANGGNWSPIPIDGNAFNYTAVANDDNHYLRLQLILSTTNVNGNTIQLAPLYSNQTELVTPNADGPLETLTLDFDANTYSLTERATIWLNKYQKDNNVTITSYQWYRVPEGGNITNNGQAITGANNDSYTLDNVADVNFEHRLVVSLNNGVNVYSEITNAWKNNGDNPNITNEIDRYFDVVSIAGNAATSYVDQSLTAVFSGSSLQKDLMPPNVSYEWQTSPTGLAGSWTPVPNIDVASYTPTATGFIRVKGICYDSSGVAHKPDRFSESVEVQSATNPLLPWQVSVTQASEYIVGQVISASHRPITTENVEYEWFRLDTASGWDSATSLGIRSSDHTIDDDDIGHFIGVKATISDGTNPEIEKYAVSQHPVQKTNSGSNDSYMLTAKFTSTPLYQDSTISYEWWLKKNGNIVTNPPGNISASWYLIDEPSQESVRSLWQDFSGNRLTNNSANKYLLLSLEYTDTTALAKPLTRTIVSPAIRNIPKPSDVNFWYSVIRMKPQDPINSSSEPYLEAKNNSENQAPNQGDTYTVEYLYSSDVQPSDTRTSLTELLTTYDTTELVTVSAKQTSQKDPSIEQTLYADFISTQDPAYLVRDIKLELLVDYPLNVSDTVSLDDKDHVISEVQALRDNYPVTVKYQWQYFDPNTSTQWQPVEPELDDYQDLTSLTSGYLYRLCLLSENTNTKEKSKSESNTTSKVESTLVNYDIIITKPAQPQVGIKLSMDSVLKSSVPPALFTERKVHWDRIYPDDTSVSLGGSDFYIPSTEDLSYILKATVSYFDKDSLIIERSINTSEVNAAPTSNELVTISNQLLLTLSEVNLSTGMVVSLVEHDVDLLERNESQVTAIYQWQSSLDGENWVNIDGASNQQYEITTSDTDKYIRLQLELNSDSDVVLPRYSESSNIINDNPNILPIETLALSFNSTNMSYEISEKSEQWLSNYLQQTLDNINSYQWYRVPLGGSRENNGTIIQGSTNSNHVLTDDDIGFTQQLEITLDSGIHILSSPTIIWPGADGADEHTIATMRERYFDRVVVQGGSLVPTSGQTLLANLVGSKLAFDTQPPIISYQWQSSDDGVNWQNINEKTSDSYIIESTDRYIRVVVTRQDNAGILKPDLFSDSILVDTTQPPWAISILPYDIKPIVATQLTATHRPLTNDESVSYQWYRLTQSGKWTSAQPVNGANQAQYRVTADDLNNYIGVEATLDHNSQNIVARQILLSQVSQQNDKLDDLTINIKIPSPIYEDSPLTADIDFFQGGDPVPSSDYIISKTWYVFDNPTDINNPSHWVSTDKGVVDKYVLLHVTYQDGDTIKNEFVLSDAPVQSESIKIAMESWYSKLVLAPNKPVIPNSRTALISASSLENQGQDSGLFTLELQYFEASQPNQIYSSLQDLISNVEVINWVQVKALQTSVKDPSIFRTIYSDRYSLNQTFSGTFLPPVVNKNNAPIAIDDSRQVEPSTTITLSPLDNDYDSDEGDEITLVSATSKFGTISIVDNKIQYTLPNSLPAEWYIEYVIADQHGAGNKGLIKLKSEEVQTEKPLFEEISSIELKATGLFTRIEAFSPKATDINGVPLPVSLFDGTLLLRSGSHIIYWEAVDTQRNTNQIVSQRVDVHPYVEFIPTSLVYEGTTAQIRISLSGLAPSYPVTIPIMVGTKSSSDSSDHSLASSTKHDVVITSGTEGILEFDIYQDNINEGEEKLHLIFADNIHTGPLSDITIDISEDEQPISLDAYFYDSVGNTVSITTPSLSSSLNIILDSNVPLNSGNDIVVDWHYSGPDINEEILGQTTNYEPLILPELNQVGRYDFTFTAYSLSSDQQPIVGKTSLRVIEEIELSLDLDTDNDGISDAEEGIGDFDNDMIPNYLDPIDDCELQSSVIDKSVSLVFESSPGDCIILGQLSSKIGSNSPYITTSELTGIIPEDTMNPNYSSANVFNLSIRNRGSISGKFVVPLLAPLSSESILRKYTNNNGWFDFDESEIGSNLKYAFGEFGNCPPPHSPLYQEEITVGGYCIEMTIKDGGVHDLDQVEDHNIDDPTYVYSPLPNLNIAPFNYVITYAKNDVPDTFDIRVNLCDYIKIADCQSLQVISVRSQLVTPDISSKNQSTLHLQLPSWYRSDQTLTFTVVLNGSVGTVDMNISYTALSQKIENDSDKNIKSGGLLSLSFIFYMILIIQLRCIRVKSKSACKYKK</sequence>
<keyword evidence="2" id="KW-1133">Transmembrane helix</keyword>
<gene>
    <name evidence="3" type="ORF">CTM89_15310</name>
</gene>
<dbReference type="EMBL" id="PYOJ01000020">
    <property type="protein sequence ID" value="PSV88142.1"/>
    <property type="molecule type" value="Genomic_DNA"/>
</dbReference>
<protein>
    <submittedName>
        <fullName evidence="3">Uncharacterized protein</fullName>
    </submittedName>
</protein>
<dbReference type="RefSeq" id="WP_107277428.1">
    <property type="nucleotide sequence ID" value="NZ_PYOJ01000020.1"/>
</dbReference>
<feature type="transmembrane region" description="Helical" evidence="2">
    <location>
        <begin position="2248"/>
        <end position="2267"/>
    </location>
</feature>
<proteinExistence type="predicted"/>
<name>A0A2T3M7U1_PHOLE</name>
<keyword evidence="2" id="KW-0812">Transmembrane</keyword>
<dbReference type="Proteomes" id="UP000240410">
    <property type="component" value="Unassembled WGS sequence"/>
</dbReference>
<dbReference type="Pfam" id="PF17963">
    <property type="entry name" value="Big_9"/>
    <property type="match status" value="1"/>
</dbReference>
<feature type="region of interest" description="Disordered" evidence="1">
    <location>
        <begin position="603"/>
        <end position="625"/>
    </location>
</feature>
<evidence type="ECO:0000313" key="4">
    <source>
        <dbReference type="Proteomes" id="UP000240410"/>
    </source>
</evidence>
<dbReference type="Gene3D" id="2.60.40.2700">
    <property type="match status" value="4"/>
</dbReference>
<evidence type="ECO:0000256" key="1">
    <source>
        <dbReference type="SAM" id="MobiDB-lite"/>
    </source>
</evidence>
<evidence type="ECO:0000256" key="2">
    <source>
        <dbReference type="SAM" id="Phobius"/>
    </source>
</evidence>
<accession>A0A2T3M7U1</accession>
<comment type="caution">
    <text evidence="3">The sequence shown here is derived from an EMBL/GenBank/DDBJ whole genome shotgun (WGS) entry which is preliminary data.</text>
</comment>
<reference evidence="3 4" key="1">
    <citation type="submission" date="2018-03" db="EMBL/GenBank/DDBJ databases">
        <title>Whole genome sequencing of Histamine producing bacteria.</title>
        <authorList>
            <person name="Butler K."/>
        </authorList>
    </citation>
    <scope>NUCLEOTIDE SEQUENCE [LARGE SCALE GENOMIC DNA]</scope>
    <source>
        <strain evidence="3 4">ATCC 33979</strain>
    </source>
</reference>
<keyword evidence="2" id="KW-0472">Membrane</keyword>
<evidence type="ECO:0000313" key="3">
    <source>
        <dbReference type="EMBL" id="PSV88142.1"/>
    </source>
</evidence>
<organism evidence="3 4">
    <name type="scientific">Photobacterium leiognathi</name>
    <dbReference type="NCBI Taxonomy" id="553611"/>
    <lineage>
        <taxon>Bacteria</taxon>
        <taxon>Pseudomonadati</taxon>
        <taxon>Pseudomonadota</taxon>
        <taxon>Gammaproteobacteria</taxon>
        <taxon>Vibrionales</taxon>
        <taxon>Vibrionaceae</taxon>
        <taxon>Photobacterium</taxon>
    </lineage>
</organism>